<evidence type="ECO:0000313" key="2">
    <source>
        <dbReference type="Proteomes" id="UP000321832"/>
    </source>
</evidence>
<evidence type="ECO:0000313" key="1">
    <source>
        <dbReference type="EMBL" id="TXC67324.1"/>
    </source>
</evidence>
<dbReference type="AlphaFoldDB" id="A0A5C6U347"/>
<gene>
    <name evidence="1" type="ORF">FSC37_21380</name>
</gene>
<organism evidence="1 2">
    <name type="scientific">Piscinibacter aquaticus</name>
    <dbReference type="NCBI Taxonomy" id="392597"/>
    <lineage>
        <taxon>Bacteria</taxon>
        <taxon>Pseudomonadati</taxon>
        <taxon>Pseudomonadota</taxon>
        <taxon>Betaproteobacteria</taxon>
        <taxon>Burkholderiales</taxon>
        <taxon>Sphaerotilaceae</taxon>
        <taxon>Piscinibacter</taxon>
    </lineage>
</organism>
<protein>
    <submittedName>
        <fullName evidence="1">Uncharacterized protein</fullName>
    </submittedName>
</protein>
<sequence>MAPTGTWVALLPVAVLPLWHVVQLVAAVKVLWSTFAEAQLVVDLWQFSHTVCPLWIGVLGLPAAGGSCRCGSWRTGC</sequence>
<keyword evidence="2" id="KW-1185">Reference proteome</keyword>
<name>A0A5C6U347_9BURK</name>
<reference evidence="1 2" key="1">
    <citation type="submission" date="2019-08" db="EMBL/GenBank/DDBJ databases">
        <authorList>
            <person name="Khan S.A."/>
            <person name="Jeon C.O."/>
            <person name="Jeong S.E."/>
        </authorList>
    </citation>
    <scope>NUCLEOTIDE SEQUENCE [LARGE SCALE GENOMIC DNA]</scope>
    <source>
        <strain evidence="2">IMCC1728</strain>
    </source>
</reference>
<accession>A0A5C6U347</accession>
<dbReference type="Proteomes" id="UP000321832">
    <property type="component" value="Unassembled WGS sequence"/>
</dbReference>
<proteinExistence type="predicted"/>
<comment type="caution">
    <text evidence="1">The sequence shown here is derived from an EMBL/GenBank/DDBJ whole genome shotgun (WGS) entry which is preliminary data.</text>
</comment>
<dbReference type="EMBL" id="VOPW01000001">
    <property type="protein sequence ID" value="TXC67324.1"/>
    <property type="molecule type" value="Genomic_DNA"/>
</dbReference>